<protein>
    <submittedName>
        <fullName evidence="2">Rieske (2Fe-2S) domain-containing protein</fullName>
    </submittedName>
</protein>
<feature type="region of interest" description="Disordered" evidence="1">
    <location>
        <begin position="42"/>
        <end position="62"/>
    </location>
</feature>
<dbReference type="eggNOG" id="arCOG02851">
    <property type="taxonomic scope" value="Archaea"/>
</dbReference>
<dbReference type="STRING" id="797114.C475_20842"/>
<sequence length="62" mass="6251">MVPDACSGDCDNGQAAGTTLPDVDVAVADGAVYLVDEEYSFEHDGGIDDGESGPSSTSHVGF</sequence>
<comment type="caution">
    <text evidence="2">The sequence shown here is derived from an EMBL/GenBank/DDBJ whole genome shotgun (WGS) entry which is preliminary data.</text>
</comment>
<feature type="compositionally biased region" description="Polar residues" evidence="1">
    <location>
        <begin position="53"/>
        <end position="62"/>
    </location>
</feature>
<dbReference type="EMBL" id="AOIU01000047">
    <property type="protein sequence ID" value="ELZ20260.1"/>
    <property type="molecule type" value="Genomic_DNA"/>
</dbReference>
<dbReference type="AlphaFoldDB" id="M0CAJ2"/>
<keyword evidence="3" id="KW-1185">Reference proteome</keyword>
<organism evidence="2 3">
    <name type="scientific">Halosimplex carlsbadense 2-9-1</name>
    <dbReference type="NCBI Taxonomy" id="797114"/>
    <lineage>
        <taxon>Archaea</taxon>
        <taxon>Methanobacteriati</taxon>
        <taxon>Methanobacteriota</taxon>
        <taxon>Stenosarchaea group</taxon>
        <taxon>Halobacteria</taxon>
        <taxon>Halobacteriales</taxon>
        <taxon>Haloarculaceae</taxon>
        <taxon>Halosimplex</taxon>
    </lineage>
</organism>
<name>M0CAJ2_9EURY</name>
<dbReference type="RefSeq" id="WP_006885831.1">
    <property type="nucleotide sequence ID" value="NZ_AOIU01000047.1"/>
</dbReference>
<evidence type="ECO:0000313" key="3">
    <source>
        <dbReference type="Proteomes" id="UP000011626"/>
    </source>
</evidence>
<gene>
    <name evidence="2" type="ORF">C475_20842</name>
</gene>
<reference evidence="2 3" key="1">
    <citation type="journal article" date="2014" name="PLoS Genet.">
        <title>Phylogenetically driven sequencing of extremely halophilic archaea reveals strategies for static and dynamic osmo-response.</title>
        <authorList>
            <person name="Becker E.A."/>
            <person name="Seitzer P.M."/>
            <person name="Tritt A."/>
            <person name="Larsen D."/>
            <person name="Krusor M."/>
            <person name="Yao A.I."/>
            <person name="Wu D."/>
            <person name="Madern D."/>
            <person name="Eisen J.A."/>
            <person name="Darling A.E."/>
            <person name="Facciotti M.T."/>
        </authorList>
    </citation>
    <scope>NUCLEOTIDE SEQUENCE [LARGE SCALE GENOMIC DNA]</scope>
    <source>
        <strain evidence="2 3">2-9-1</strain>
    </source>
</reference>
<accession>M0CAJ2</accession>
<proteinExistence type="predicted"/>
<evidence type="ECO:0000256" key="1">
    <source>
        <dbReference type="SAM" id="MobiDB-lite"/>
    </source>
</evidence>
<dbReference type="Proteomes" id="UP000011626">
    <property type="component" value="Unassembled WGS sequence"/>
</dbReference>
<evidence type="ECO:0000313" key="2">
    <source>
        <dbReference type="EMBL" id="ELZ20260.1"/>
    </source>
</evidence>